<dbReference type="Pfam" id="PF22275">
    <property type="entry name" value="DUF6957"/>
    <property type="match status" value="1"/>
</dbReference>
<dbReference type="RefSeq" id="WP_198757098.1">
    <property type="nucleotide sequence ID" value="NZ_CP113257.1"/>
</dbReference>
<evidence type="ECO:0000313" key="3">
    <source>
        <dbReference type="Proteomes" id="UP001164632"/>
    </source>
</evidence>
<dbReference type="EMBL" id="CP113257">
    <property type="protein sequence ID" value="WAE54140.1"/>
    <property type="molecule type" value="Genomic_DNA"/>
</dbReference>
<evidence type="ECO:0000313" key="2">
    <source>
        <dbReference type="EMBL" id="WAE54140.1"/>
    </source>
</evidence>
<gene>
    <name evidence="2" type="ORF">OSV15_08240</name>
</gene>
<organism evidence="2 3">
    <name type="scientific">Stutzerimonas frequens</name>
    <dbReference type="NCBI Taxonomy" id="2968969"/>
    <lineage>
        <taxon>Bacteria</taxon>
        <taxon>Pseudomonadati</taxon>
        <taxon>Pseudomonadota</taxon>
        <taxon>Gammaproteobacteria</taxon>
        <taxon>Pseudomonadales</taxon>
        <taxon>Pseudomonadaceae</taxon>
        <taxon>Stutzerimonas</taxon>
    </lineage>
</organism>
<feature type="domain" description="DUF6957" evidence="1">
    <location>
        <begin position="30"/>
        <end position="138"/>
    </location>
</feature>
<evidence type="ECO:0000259" key="1">
    <source>
        <dbReference type="Pfam" id="PF22275"/>
    </source>
</evidence>
<proteinExistence type="predicted"/>
<protein>
    <recommendedName>
        <fullName evidence="1">DUF6957 domain-containing protein</fullName>
    </recommendedName>
</protein>
<accession>A0AA47E4R4</accession>
<sequence>MKLQFLDISGNQKALEIADFLWGKAPAINGTDLSRDEILQELHRRNPGKQYCLVKKWTLVELDMSDEARQQIEADGFVARLIHANEVVEDSAGRFPPGYWVRSSLQQKYDGDGFFETKSTIYVLLGGGRHKKVRDDIVYSIRP</sequence>
<reference evidence="2" key="1">
    <citation type="submission" date="2022-11" db="EMBL/GenBank/DDBJ databases">
        <title>Genomic of Pseudomonas TF18.</title>
        <authorList>
            <person name="Liu T."/>
        </authorList>
    </citation>
    <scope>NUCLEOTIDE SEQUENCE</scope>
    <source>
        <strain evidence="2">TF18</strain>
    </source>
</reference>
<dbReference type="Proteomes" id="UP001164632">
    <property type="component" value="Chromosome"/>
</dbReference>
<name>A0AA47E4R4_9GAMM</name>
<dbReference type="AlphaFoldDB" id="A0AA47E4R4"/>
<dbReference type="InterPro" id="IPR054232">
    <property type="entry name" value="DUF6957"/>
</dbReference>